<comment type="caution">
    <text evidence="2">The sequence shown here is derived from an EMBL/GenBank/DDBJ whole genome shotgun (WGS) entry which is preliminary data.</text>
</comment>
<evidence type="ECO:0000313" key="2">
    <source>
        <dbReference type="EMBL" id="CAK9095899.1"/>
    </source>
</evidence>
<dbReference type="EMBL" id="CAXAMM010040863">
    <property type="protein sequence ID" value="CAK9095899.1"/>
    <property type="molecule type" value="Genomic_DNA"/>
</dbReference>
<feature type="non-terminal residue" evidence="2">
    <location>
        <position position="156"/>
    </location>
</feature>
<gene>
    <name evidence="2" type="ORF">SCF082_LOCUS45034</name>
</gene>
<evidence type="ECO:0000313" key="3">
    <source>
        <dbReference type="Proteomes" id="UP001642464"/>
    </source>
</evidence>
<proteinExistence type="predicted"/>
<dbReference type="Proteomes" id="UP001642464">
    <property type="component" value="Unassembled WGS sequence"/>
</dbReference>
<reference evidence="2 3" key="1">
    <citation type="submission" date="2024-02" db="EMBL/GenBank/DDBJ databases">
        <authorList>
            <person name="Chen Y."/>
            <person name="Shah S."/>
            <person name="Dougan E. K."/>
            <person name="Thang M."/>
            <person name="Chan C."/>
        </authorList>
    </citation>
    <scope>NUCLEOTIDE SEQUENCE [LARGE SCALE GENOMIC DNA]</scope>
</reference>
<organism evidence="2 3">
    <name type="scientific">Durusdinium trenchii</name>
    <dbReference type="NCBI Taxonomy" id="1381693"/>
    <lineage>
        <taxon>Eukaryota</taxon>
        <taxon>Sar</taxon>
        <taxon>Alveolata</taxon>
        <taxon>Dinophyceae</taxon>
        <taxon>Suessiales</taxon>
        <taxon>Symbiodiniaceae</taxon>
        <taxon>Durusdinium</taxon>
    </lineage>
</organism>
<accession>A0ABP0R6T9</accession>
<name>A0ABP0R6T9_9DINO</name>
<sequence>MDIFSRLDDNTDDKAFAMSLAAKIILYNASSFDRRLVQAVQEFPLRLLQFCDPSKAKDLASALLQHERLEVNTKKFKQLFLTELIQVQSSGVLPCRLREFVSGLKKFWAADVRDAERTNKCVGMIQSRLDGKEEVMSNPERFTPPRRPENLPDMDY</sequence>
<keyword evidence="3" id="KW-1185">Reference proteome</keyword>
<evidence type="ECO:0000256" key="1">
    <source>
        <dbReference type="SAM" id="MobiDB-lite"/>
    </source>
</evidence>
<protein>
    <submittedName>
        <fullName evidence="2">Uncharacterized protein</fullName>
    </submittedName>
</protein>
<feature type="region of interest" description="Disordered" evidence="1">
    <location>
        <begin position="133"/>
        <end position="156"/>
    </location>
</feature>